<keyword evidence="2" id="KW-1185">Reference proteome</keyword>
<evidence type="ECO:0000313" key="2">
    <source>
        <dbReference type="Proteomes" id="UP000054485"/>
    </source>
</evidence>
<organism evidence="1 2">
    <name type="scientific">Suillus luteus UH-Slu-Lm8-n1</name>
    <dbReference type="NCBI Taxonomy" id="930992"/>
    <lineage>
        <taxon>Eukaryota</taxon>
        <taxon>Fungi</taxon>
        <taxon>Dikarya</taxon>
        <taxon>Basidiomycota</taxon>
        <taxon>Agaricomycotina</taxon>
        <taxon>Agaricomycetes</taxon>
        <taxon>Agaricomycetidae</taxon>
        <taxon>Boletales</taxon>
        <taxon>Suillineae</taxon>
        <taxon>Suillaceae</taxon>
        <taxon>Suillus</taxon>
    </lineage>
</organism>
<dbReference type="InParanoid" id="A0A0D0A0X3"/>
<reference evidence="2" key="2">
    <citation type="submission" date="2015-01" db="EMBL/GenBank/DDBJ databases">
        <title>Evolutionary Origins and Diversification of the Mycorrhizal Mutualists.</title>
        <authorList>
            <consortium name="DOE Joint Genome Institute"/>
            <consortium name="Mycorrhizal Genomics Consortium"/>
            <person name="Kohler A."/>
            <person name="Kuo A."/>
            <person name="Nagy L.G."/>
            <person name="Floudas D."/>
            <person name="Copeland A."/>
            <person name="Barry K.W."/>
            <person name="Cichocki N."/>
            <person name="Veneault-Fourrey C."/>
            <person name="LaButti K."/>
            <person name="Lindquist E.A."/>
            <person name="Lipzen A."/>
            <person name="Lundell T."/>
            <person name="Morin E."/>
            <person name="Murat C."/>
            <person name="Riley R."/>
            <person name="Ohm R."/>
            <person name="Sun H."/>
            <person name="Tunlid A."/>
            <person name="Henrissat B."/>
            <person name="Grigoriev I.V."/>
            <person name="Hibbett D.S."/>
            <person name="Martin F."/>
        </authorList>
    </citation>
    <scope>NUCLEOTIDE SEQUENCE [LARGE SCALE GENOMIC DNA]</scope>
    <source>
        <strain evidence="2">UH-Slu-Lm8-n1</strain>
    </source>
</reference>
<sequence length="57" mass="6550">MPQQFIHDAETSLLAFSFFQKLLVIWFRLGTLEHFSGAQIKRSPTGFTIDIVMHLLA</sequence>
<dbReference type="HOGENOM" id="CLU_2998060_0_0_1"/>
<protein>
    <submittedName>
        <fullName evidence="1">Uncharacterized protein</fullName>
    </submittedName>
</protein>
<reference evidence="1 2" key="1">
    <citation type="submission" date="2014-04" db="EMBL/GenBank/DDBJ databases">
        <authorList>
            <consortium name="DOE Joint Genome Institute"/>
            <person name="Kuo A."/>
            <person name="Ruytinx J."/>
            <person name="Rineau F."/>
            <person name="Colpaert J."/>
            <person name="Kohler A."/>
            <person name="Nagy L.G."/>
            <person name="Floudas D."/>
            <person name="Copeland A."/>
            <person name="Barry K.W."/>
            <person name="Cichocki N."/>
            <person name="Veneault-Fourrey C."/>
            <person name="LaButti K."/>
            <person name="Lindquist E.A."/>
            <person name="Lipzen A."/>
            <person name="Lundell T."/>
            <person name="Morin E."/>
            <person name="Murat C."/>
            <person name="Sun H."/>
            <person name="Tunlid A."/>
            <person name="Henrissat B."/>
            <person name="Grigoriev I.V."/>
            <person name="Hibbett D.S."/>
            <person name="Martin F."/>
            <person name="Nordberg H.P."/>
            <person name="Cantor M.N."/>
            <person name="Hua S.X."/>
        </authorList>
    </citation>
    <scope>NUCLEOTIDE SEQUENCE [LARGE SCALE GENOMIC DNA]</scope>
    <source>
        <strain evidence="1 2">UH-Slu-Lm8-n1</strain>
    </source>
</reference>
<dbReference type="Proteomes" id="UP000054485">
    <property type="component" value="Unassembled WGS sequence"/>
</dbReference>
<accession>A0A0D0A0X3</accession>
<name>A0A0D0A0X3_9AGAM</name>
<gene>
    <name evidence="1" type="ORF">CY34DRAFT_803779</name>
</gene>
<evidence type="ECO:0000313" key="1">
    <source>
        <dbReference type="EMBL" id="KIK43525.1"/>
    </source>
</evidence>
<proteinExistence type="predicted"/>
<dbReference type="EMBL" id="KN835211">
    <property type="protein sequence ID" value="KIK43525.1"/>
    <property type="molecule type" value="Genomic_DNA"/>
</dbReference>
<dbReference type="AlphaFoldDB" id="A0A0D0A0X3"/>